<comment type="caution">
    <text evidence="3">The sequence shown here is derived from an EMBL/GenBank/DDBJ whole genome shotgun (WGS) entry which is preliminary data.</text>
</comment>
<proteinExistence type="predicted"/>
<dbReference type="SUPFAM" id="SSF109604">
    <property type="entry name" value="HD-domain/PDEase-like"/>
    <property type="match status" value="1"/>
</dbReference>
<dbReference type="Pfam" id="PF13487">
    <property type="entry name" value="HD_5"/>
    <property type="match status" value="1"/>
</dbReference>
<sequence>MIKKIPVAQIRVGMYVSDVNAGWMDHPFLRNSLLLEDQEQVLKIRRAGIREVFIDTAKGLDVDDVPTAQEAARSSQQDLERMAEAPENKAPPPRTSLAEELAKAKGAFNEGARLVRSVMDNARLGRQIEMESVKLAVEKITNSVIRNSNAMFTLRRLQQRDDYTYQHSVGVCAMLAAFAKAMEMDLATIHQVALGGLLHDIGYVRIHAEILAKPGKLTDEEYLHVKSHVVQGSDILHQTAGIPQLAFDIMEHHHERFDGSGYPRGLKGEEISQVGRMAAIVDVYDAITTDRVYHRGVNPGEAMRKLFDWSKYHFDPALFQIFVKSIGIYPVGTLVRLESERLGVVVEQREKNLLQPLVRVIYDAKRQYYLPPQDVDLSRPFGHGGGDRIVTHESPLKWGIDVNRFLS</sequence>
<dbReference type="PANTHER" id="PTHR43155">
    <property type="entry name" value="CYCLIC DI-GMP PHOSPHODIESTERASE PA4108-RELATED"/>
    <property type="match status" value="1"/>
</dbReference>
<dbReference type="InterPro" id="IPR021812">
    <property type="entry name" value="DUF3391"/>
</dbReference>
<dbReference type="CDD" id="cd00077">
    <property type="entry name" value="HDc"/>
    <property type="match status" value="1"/>
</dbReference>
<evidence type="ECO:0000259" key="2">
    <source>
        <dbReference type="PROSITE" id="PS51832"/>
    </source>
</evidence>
<evidence type="ECO:0000256" key="1">
    <source>
        <dbReference type="SAM" id="MobiDB-lite"/>
    </source>
</evidence>
<dbReference type="InterPro" id="IPR006675">
    <property type="entry name" value="HDIG_dom"/>
</dbReference>
<dbReference type="RefSeq" id="WP_130458446.1">
    <property type="nucleotide sequence ID" value="NZ_SHKM01000001.1"/>
</dbReference>
<dbReference type="Proteomes" id="UP000292136">
    <property type="component" value="Unassembled WGS sequence"/>
</dbReference>
<dbReference type="Gene3D" id="1.10.3210.10">
    <property type="entry name" value="Hypothetical protein af1432"/>
    <property type="match status" value="1"/>
</dbReference>
<evidence type="ECO:0000313" key="4">
    <source>
        <dbReference type="Proteomes" id="UP000292136"/>
    </source>
</evidence>
<dbReference type="SMART" id="SM00471">
    <property type="entry name" value="HDc"/>
    <property type="match status" value="1"/>
</dbReference>
<dbReference type="Pfam" id="PF11871">
    <property type="entry name" value="DUF3391"/>
    <property type="match status" value="1"/>
</dbReference>
<dbReference type="InterPro" id="IPR003607">
    <property type="entry name" value="HD/PDEase_dom"/>
</dbReference>
<feature type="region of interest" description="Disordered" evidence="1">
    <location>
        <begin position="65"/>
        <end position="96"/>
    </location>
</feature>
<gene>
    <name evidence="3" type="ORF">EV678_0577</name>
</gene>
<organism evidence="3 4">
    <name type="scientific">Azospira oryzae</name>
    <dbReference type="NCBI Taxonomy" id="146939"/>
    <lineage>
        <taxon>Bacteria</taxon>
        <taxon>Pseudomonadati</taxon>
        <taxon>Pseudomonadota</taxon>
        <taxon>Betaproteobacteria</taxon>
        <taxon>Rhodocyclales</taxon>
        <taxon>Rhodocyclaceae</taxon>
        <taxon>Azospira</taxon>
    </lineage>
</organism>
<accession>A0ABY0ITI0</accession>
<name>A0ABY0ITI0_9RHOO</name>
<dbReference type="InterPro" id="IPR037522">
    <property type="entry name" value="HD_GYP_dom"/>
</dbReference>
<feature type="domain" description="HD-GYP" evidence="2">
    <location>
        <begin position="142"/>
        <end position="338"/>
    </location>
</feature>
<dbReference type="NCBIfam" id="TIGR00277">
    <property type="entry name" value="HDIG"/>
    <property type="match status" value="1"/>
</dbReference>
<protein>
    <submittedName>
        <fullName evidence="3">Nucleotidyltransferase with HDIG domain</fullName>
    </submittedName>
</protein>
<reference evidence="3 4" key="1">
    <citation type="submission" date="2019-02" db="EMBL/GenBank/DDBJ databases">
        <title>Genomic Encyclopedia of Type Strains, Phase IV (KMG-IV): sequencing the most valuable type-strain genomes for metagenomic binning, comparative biology and taxonomic classification.</title>
        <authorList>
            <person name="Goeker M."/>
        </authorList>
    </citation>
    <scope>NUCLEOTIDE SEQUENCE [LARGE SCALE GENOMIC DNA]</scope>
    <source>
        <strain evidence="3 4">DSM 21223</strain>
    </source>
</reference>
<dbReference type="EMBL" id="SHKM01000001">
    <property type="protein sequence ID" value="RZT89783.1"/>
    <property type="molecule type" value="Genomic_DNA"/>
</dbReference>
<feature type="compositionally biased region" description="Basic and acidic residues" evidence="1">
    <location>
        <begin position="78"/>
        <end position="87"/>
    </location>
</feature>
<dbReference type="PANTHER" id="PTHR43155:SF2">
    <property type="entry name" value="CYCLIC DI-GMP PHOSPHODIESTERASE PA4108"/>
    <property type="match status" value="1"/>
</dbReference>
<evidence type="ECO:0000313" key="3">
    <source>
        <dbReference type="EMBL" id="RZT89783.1"/>
    </source>
</evidence>
<dbReference type="PROSITE" id="PS51832">
    <property type="entry name" value="HD_GYP"/>
    <property type="match status" value="1"/>
</dbReference>
<keyword evidence="4" id="KW-1185">Reference proteome</keyword>